<dbReference type="AlphaFoldDB" id="A0A120AG22"/>
<evidence type="ECO:0000256" key="2">
    <source>
        <dbReference type="ARBA" id="ARBA00023002"/>
    </source>
</evidence>
<dbReference type="Proteomes" id="UP000023435">
    <property type="component" value="Unassembled WGS sequence"/>
</dbReference>
<dbReference type="PRINTS" id="PR00081">
    <property type="entry name" value="GDHRDH"/>
</dbReference>
<accession>A0A120AG22</accession>
<reference evidence="3 4" key="1">
    <citation type="journal article" date="2014" name="Genome Announc.">
        <title>Draft Genome Sequence of Lysobacter capsici AZ78, a Bacterium Antagonistic to Plant-Pathogenic Oomycetes.</title>
        <authorList>
            <person name="Puopolo G."/>
            <person name="Sonego P."/>
            <person name="Engelen K."/>
            <person name="Pertot I."/>
        </authorList>
    </citation>
    <scope>NUCLEOTIDE SEQUENCE [LARGE SCALE GENOMIC DNA]</scope>
    <source>
        <strain evidence="3 4">AZ78</strain>
    </source>
</reference>
<dbReference type="Pfam" id="PF00106">
    <property type="entry name" value="adh_short"/>
    <property type="match status" value="1"/>
</dbReference>
<dbReference type="InterPro" id="IPR036291">
    <property type="entry name" value="NAD(P)-bd_dom_sf"/>
</dbReference>
<organism evidence="3 4">
    <name type="scientific">Lysobacter capsici AZ78</name>
    <dbReference type="NCBI Taxonomy" id="1444315"/>
    <lineage>
        <taxon>Bacteria</taxon>
        <taxon>Pseudomonadati</taxon>
        <taxon>Pseudomonadota</taxon>
        <taxon>Gammaproteobacteria</taxon>
        <taxon>Lysobacterales</taxon>
        <taxon>Lysobacteraceae</taxon>
        <taxon>Lysobacter</taxon>
    </lineage>
</organism>
<evidence type="ECO:0000313" key="3">
    <source>
        <dbReference type="EMBL" id="KWS03918.1"/>
    </source>
</evidence>
<keyword evidence="2" id="KW-0560">Oxidoreductase</keyword>
<dbReference type="GO" id="GO:0016020">
    <property type="term" value="C:membrane"/>
    <property type="evidence" value="ECO:0007669"/>
    <property type="project" value="TreeGrafter"/>
</dbReference>
<dbReference type="Gene3D" id="3.40.50.720">
    <property type="entry name" value="NAD(P)-binding Rossmann-like Domain"/>
    <property type="match status" value="1"/>
</dbReference>
<dbReference type="SUPFAM" id="SSF51735">
    <property type="entry name" value="NAD(P)-binding Rossmann-fold domains"/>
    <property type="match status" value="1"/>
</dbReference>
<gene>
    <name evidence="3" type="ORF">AZ78_1467</name>
</gene>
<dbReference type="RefSeq" id="WP_036101898.1">
    <property type="nucleotide sequence ID" value="NZ_JAJA02000001.1"/>
</dbReference>
<dbReference type="EMBL" id="JAJA02000001">
    <property type="protein sequence ID" value="KWS03918.1"/>
    <property type="molecule type" value="Genomic_DNA"/>
</dbReference>
<sequence length="252" mass="26118">MSSTAANAAGDARAPQSLEGRVVLVTGANGGLGSAAAGACADAGATVVLLGRKLPKLNKVYDAVAKRGPEPLLYPLDLEGAQPDDYAEMVARIDSELGRLDGVLHCAADFPGLTPLAQTDPAAFARAVHVNLTAPWWLSQACLPLLAKAPDAALVFALDDPQRVGQAYWGGYGAAQHALAALVGMLHAELLNSSIRVAGLRPGPMRTPLRSRAYVEDSDRAARDPSAYAQACVNLLSADGAVHRGQVWSPVP</sequence>
<dbReference type="PANTHER" id="PTHR44196:SF4">
    <property type="entry name" value="SHORT CHAIN DEHYDROGENASE"/>
    <property type="match status" value="1"/>
</dbReference>
<evidence type="ECO:0000313" key="4">
    <source>
        <dbReference type="Proteomes" id="UP000023435"/>
    </source>
</evidence>
<dbReference type="GO" id="GO:0016491">
    <property type="term" value="F:oxidoreductase activity"/>
    <property type="evidence" value="ECO:0007669"/>
    <property type="project" value="UniProtKB-KW"/>
</dbReference>
<dbReference type="InterPro" id="IPR002347">
    <property type="entry name" value="SDR_fam"/>
</dbReference>
<dbReference type="PANTHER" id="PTHR44196">
    <property type="entry name" value="DEHYDROGENASE/REDUCTASE SDR FAMILY MEMBER 7B"/>
    <property type="match status" value="1"/>
</dbReference>
<name>A0A120AG22_9GAMM</name>
<comment type="caution">
    <text evidence="3">The sequence shown here is derived from an EMBL/GenBank/DDBJ whole genome shotgun (WGS) entry which is preliminary data.</text>
</comment>
<comment type="similarity">
    <text evidence="1">Belongs to the short-chain dehydrogenases/reductases (SDR) family.</text>
</comment>
<protein>
    <submittedName>
        <fullName evidence="3">Short chain dehydrogenase</fullName>
    </submittedName>
</protein>
<evidence type="ECO:0000256" key="1">
    <source>
        <dbReference type="ARBA" id="ARBA00006484"/>
    </source>
</evidence>
<keyword evidence="4" id="KW-1185">Reference proteome</keyword>
<proteinExistence type="inferred from homology"/>